<organism evidence="1 2">
    <name type="scientific">Zooshikella harenae</name>
    <dbReference type="NCBI Taxonomy" id="2827238"/>
    <lineage>
        <taxon>Bacteria</taxon>
        <taxon>Pseudomonadati</taxon>
        <taxon>Pseudomonadota</taxon>
        <taxon>Gammaproteobacteria</taxon>
        <taxon>Oceanospirillales</taxon>
        <taxon>Zooshikellaceae</taxon>
        <taxon>Zooshikella</taxon>
    </lineage>
</organism>
<gene>
    <name evidence="1" type="ORF">KCG35_22505</name>
</gene>
<dbReference type="InterPro" id="IPR011990">
    <property type="entry name" value="TPR-like_helical_dom_sf"/>
</dbReference>
<dbReference type="EMBL" id="JAGSOY010000108">
    <property type="protein sequence ID" value="MBU2713828.1"/>
    <property type="molecule type" value="Genomic_DNA"/>
</dbReference>
<keyword evidence="2" id="KW-1185">Reference proteome</keyword>
<name>A0ABS5ZID4_9GAMM</name>
<protein>
    <recommendedName>
        <fullName evidence="3">Iron-containing redox enzyme family protein</fullName>
    </recommendedName>
</protein>
<comment type="caution">
    <text evidence="1">The sequence shown here is derived from an EMBL/GenBank/DDBJ whole genome shotgun (WGS) entry which is preliminary data.</text>
</comment>
<evidence type="ECO:0008006" key="3">
    <source>
        <dbReference type="Google" id="ProtNLM"/>
    </source>
</evidence>
<sequence length="237" mass="27492">MFYWNQANFEGLKNVASAYEGKAGYEGFVEYCLKKEQGLKKQANSAIISFVEYVKTLPLVRQREIALEFAELHFYNSEIHQLLSHPLYSHIYTVLIDWSRENGATSEVFRWLATMGAGLSFYQRALEQDPNDQISIYKLGMAYIDDVDMQTHHLGESRLIGSIEELDVALSKAAELCHRLVNKEAKRALGQEIEYYTSLVNSWKEYTSQKQEKSFVEWCQNMGVKYNFPTIVYYQSK</sequence>
<dbReference type="Proteomes" id="UP000690515">
    <property type="component" value="Unassembled WGS sequence"/>
</dbReference>
<dbReference type="Gene3D" id="1.25.40.10">
    <property type="entry name" value="Tetratricopeptide repeat domain"/>
    <property type="match status" value="1"/>
</dbReference>
<evidence type="ECO:0000313" key="1">
    <source>
        <dbReference type="EMBL" id="MBU2713828.1"/>
    </source>
</evidence>
<accession>A0ABS5ZID4</accession>
<dbReference type="RefSeq" id="WP_215822110.1">
    <property type="nucleotide sequence ID" value="NZ_JAGSOY010000108.1"/>
</dbReference>
<evidence type="ECO:0000313" key="2">
    <source>
        <dbReference type="Proteomes" id="UP000690515"/>
    </source>
</evidence>
<reference evidence="1 2" key="1">
    <citation type="submission" date="2021-04" db="EMBL/GenBank/DDBJ databases">
        <authorList>
            <person name="Pira H."/>
            <person name="Risdian C."/>
            <person name="Wink J."/>
        </authorList>
    </citation>
    <scope>NUCLEOTIDE SEQUENCE [LARGE SCALE GENOMIC DNA]</scope>
    <source>
        <strain evidence="1 2">WH53</strain>
    </source>
</reference>
<proteinExistence type="predicted"/>